<name>A0A1X9MEY9_9BACI</name>
<dbReference type="AlphaFoldDB" id="A0A1X9MEY9"/>
<dbReference type="KEGG" id="bkw:BkAM31D_09620"/>
<keyword evidence="2" id="KW-1185">Reference proteome</keyword>
<protein>
    <submittedName>
        <fullName evidence="1">Uncharacterized protein</fullName>
    </submittedName>
</protein>
<organism evidence="1 2">
    <name type="scientific">Halalkalibacter krulwichiae</name>
    <dbReference type="NCBI Taxonomy" id="199441"/>
    <lineage>
        <taxon>Bacteria</taxon>
        <taxon>Bacillati</taxon>
        <taxon>Bacillota</taxon>
        <taxon>Bacilli</taxon>
        <taxon>Bacillales</taxon>
        <taxon>Bacillaceae</taxon>
        <taxon>Halalkalibacter</taxon>
    </lineage>
</organism>
<dbReference type="RefSeq" id="WP_066159926.1">
    <property type="nucleotide sequence ID" value="NZ_CP020814.1"/>
</dbReference>
<reference evidence="1 2" key="1">
    <citation type="submission" date="2017-04" db="EMBL/GenBank/DDBJ databases">
        <title>Bacillus krulwichiae AM31D Genome sequencing and assembly.</title>
        <authorList>
            <person name="Krulwich T.A."/>
            <person name="Anastor L."/>
            <person name="Ehrlich R."/>
            <person name="Ehrlich G.D."/>
            <person name="Janto B."/>
        </authorList>
    </citation>
    <scope>NUCLEOTIDE SEQUENCE [LARGE SCALE GENOMIC DNA]</scope>
    <source>
        <strain evidence="1 2">AM31D</strain>
    </source>
</reference>
<evidence type="ECO:0000313" key="2">
    <source>
        <dbReference type="Proteomes" id="UP000193006"/>
    </source>
</evidence>
<proteinExistence type="predicted"/>
<dbReference type="EMBL" id="CP020814">
    <property type="protein sequence ID" value="ARK30091.1"/>
    <property type="molecule type" value="Genomic_DNA"/>
</dbReference>
<dbReference type="STRING" id="199441.BkAM31D_09620"/>
<gene>
    <name evidence="1" type="ORF">BkAM31D_09620</name>
</gene>
<dbReference type="Proteomes" id="UP000193006">
    <property type="component" value="Chromosome"/>
</dbReference>
<accession>A0A1X9MEY9</accession>
<sequence length="240" mass="28410">MDLQEGIDSYIQAMKDIQKSINQLQGERFLKNHQKTLHFSLLETISNGVYGDRYRNIDRFKRFIMEFCEWEDAERVSLQQLALLLENTQEHEFQRLKKHVSKGIDRYPPASATPFSCDSSLKEIKDLMPKGNTSIMGVDIHTLTHVNLLWKYRNSLVHEARSIGAQELFDHVDYPHYVHFTMLEKDGQWEVWKISYPIQFFNNLIEIALVSVREKLVEMEHDPRSNYDFGELWVKSKQMK</sequence>
<evidence type="ECO:0000313" key="1">
    <source>
        <dbReference type="EMBL" id="ARK30091.1"/>
    </source>
</evidence>